<protein>
    <submittedName>
        <fullName evidence="2">Uncharacterized protein</fullName>
    </submittedName>
</protein>
<name>A0A1X6NN90_PORUM</name>
<feature type="region of interest" description="Disordered" evidence="1">
    <location>
        <begin position="65"/>
        <end position="85"/>
    </location>
</feature>
<dbReference type="Proteomes" id="UP000218209">
    <property type="component" value="Unassembled WGS sequence"/>
</dbReference>
<sequence length="258" mass="26848">MGAVVAKLGAELWGFSYTCMAAEADETAANRAAFAVTAGGGGAAAAAVPSWMTFATSRWWKEGFGGGAPPAGAPPPTAAAATDAGGGGGGTGAVGLVFAWDVLAHTPYGRVWGFFVRARQEGVGLVLFDNYPGLVNNPSPKRRYLNVRKHPFKFGPAAEVVQNVTEGGGKPCVGRCSCTRCRRCQSCYQARDEGEGGGGRVGGRQWLAVRGSVLVCWCVGPTLWPFLAAHNRLCPTRELSGRVHPHTGGSHGRQLDCS</sequence>
<gene>
    <name evidence="2" type="ORF">BU14_0953s0003</name>
</gene>
<proteinExistence type="predicted"/>
<dbReference type="AlphaFoldDB" id="A0A1X6NN90"/>
<evidence type="ECO:0000313" key="2">
    <source>
        <dbReference type="EMBL" id="OSX70010.1"/>
    </source>
</evidence>
<reference evidence="2 3" key="1">
    <citation type="submission" date="2017-03" db="EMBL/GenBank/DDBJ databases">
        <title>WGS assembly of Porphyra umbilicalis.</title>
        <authorList>
            <person name="Brawley S.H."/>
            <person name="Blouin N.A."/>
            <person name="Ficko-Blean E."/>
            <person name="Wheeler G.L."/>
            <person name="Lohr M."/>
            <person name="Goodson H.V."/>
            <person name="Jenkins J.W."/>
            <person name="Blaby-Haas C.E."/>
            <person name="Helliwell K.E."/>
            <person name="Chan C."/>
            <person name="Marriage T."/>
            <person name="Bhattacharya D."/>
            <person name="Klein A.S."/>
            <person name="Badis Y."/>
            <person name="Brodie J."/>
            <person name="Cao Y."/>
            <person name="Collen J."/>
            <person name="Dittami S.M."/>
            <person name="Gachon C.M."/>
            <person name="Green B.R."/>
            <person name="Karpowicz S."/>
            <person name="Kim J.W."/>
            <person name="Kudahl U."/>
            <person name="Lin S."/>
            <person name="Michel G."/>
            <person name="Mittag M."/>
            <person name="Olson B.J."/>
            <person name="Pangilinan J."/>
            <person name="Peng Y."/>
            <person name="Qiu H."/>
            <person name="Shu S."/>
            <person name="Singer J.T."/>
            <person name="Smith A.G."/>
            <person name="Sprecher B.N."/>
            <person name="Wagner V."/>
            <person name="Wang W."/>
            <person name="Wang Z.-Y."/>
            <person name="Yan J."/>
            <person name="Yarish C."/>
            <person name="Zoeuner-Riek S."/>
            <person name="Zhuang Y."/>
            <person name="Zou Y."/>
            <person name="Lindquist E.A."/>
            <person name="Grimwood J."/>
            <person name="Barry K."/>
            <person name="Rokhsar D.S."/>
            <person name="Schmutz J."/>
            <person name="Stiller J.W."/>
            <person name="Grossman A.R."/>
            <person name="Prochnik S.E."/>
        </authorList>
    </citation>
    <scope>NUCLEOTIDE SEQUENCE [LARGE SCALE GENOMIC DNA]</scope>
    <source>
        <strain evidence="2">4086291</strain>
    </source>
</reference>
<organism evidence="2 3">
    <name type="scientific">Porphyra umbilicalis</name>
    <name type="common">Purple laver</name>
    <name type="synonym">Red alga</name>
    <dbReference type="NCBI Taxonomy" id="2786"/>
    <lineage>
        <taxon>Eukaryota</taxon>
        <taxon>Rhodophyta</taxon>
        <taxon>Bangiophyceae</taxon>
        <taxon>Bangiales</taxon>
        <taxon>Bangiaceae</taxon>
        <taxon>Porphyra</taxon>
    </lineage>
</organism>
<accession>A0A1X6NN90</accession>
<keyword evidence="3" id="KW-1185">Reference proteome</keyword>
<dbReference type="EMBL" id="KV919333">
    <property type="protein sequence ID" value="OSX70010.1"/>
    <property type="molecule type" value="Genomic_DNA"/>
</dbReference>
<evidence type="ECO:0000256" key="1">
    <source>
        <dbReference type="SAM" id="MobiDB-lite"/>
    </source>
</evidence>
<evidence type="ECO:0000313" key="3">
    <source>
        <dbReference type="Proteomes" id="UP000218209"/>
    </source>
</evidence>